<dbReference type="InterPro" id="IPR024072">
    <property type="entry name" value="DHFR-like_dom_sf"/>
</dbReference>
<proteinExistence type="predicted"/>
<dbReference type="EMBL" id="CAEZSZ010000069">
    <property type="protein sequence ID" value="CAB4556811.1"/>
    <property type="molecule type" value="Genomic_DNA"/>
</dbReference>
<organism evidence="1">
    <name type="scientific">freshwater metagenome</name>
    <dbReference type="NCBI Taxonomy" id="449393"/>
    <lineage>
        <taxon>unclassified sequences</taxon>
        <taxon>metagenomes</taxon>
        <taxon>ecological metagenomes</taxon>
    </lineage>
</organism>
<reference evidence="1" key="1">
    <citation type="submission" date="2020-05" db="EMBL/GenBank/DDBJ databases">
        <authorList>
            <person name="Chiriac C."/>
            <person name="Salcher M."/>
            <person name="Ghai R."/>
            <person name="Kavagutti S V."/>
        </authorList>
    </citation>
    <scope>NUCLEOTIDE SEQUENCE</scope>
</reference>
<accession>A0A6J6CYQ4</accession>
<dbReference type="AlphaFoldDB" id="A0A6J6CYQ4"/>
<gene>
    <name evidence="1" type="ORF">UFOPK1561_00648</name>
</gene>
<dbReference type="Gene3D" id="3.40.430.10">
    <property type="entry name" value="Dihydrofolate Reductase, subunit A"/>
    <property type="match status" value="1"/>
</dbReference>
<sequence>MEHLHIQPGEEFKTLQTEFGDWKGWLCSFAIDANGSTVGENGNSSSLSSPFDLELLKSLRSQADCIVTTGETARTEHYKASKYAPIAFLTRSPESIKEIPAFSQRGEFENIVFSEFDDSVLFPEVKVALEIKGFKKLLFEGGASSLRSLIAQCKTVSILASISNSADPSLIDPAKALQGLIGDDFQGVITKDLVTDTNRITQWSISTSPAAQ</sequence>
<name>A0A6J6CYQ4_9ZZZZ</name>
<protein>
    <submittedName>
        <fullName evidence="1">Unannotated protein</fullName>
    </submittedName>
</protein>
<evidence type="ECO:0000313" key="1">
    <source>
        <dbReference type="EMBL" id="CAB4556811.1"/>
    </source>
</evidence>
<dbReference type="SUPFAM" id="SSF53597">
    <property type="entry name" value="Dihydrofolate reductase-like"/>
    <property type="match status" value="1"/>
</dbReference>